<evidence type="ECO:0000256" key="2">
    <source>
        <dbReference type="SAM" id="SignalP"/>
    </source>
</evidence>
<accession>A0A851GNL4</accession>
<evidence type="ECO:0000313" key="5">
    <source>
        <dbReference type="Proteomes" id="UP000557872"/>
    </source>
</evidence>
<gene>
    <name evidence="4" type="ORF">HW115_17565</name>
</gene>
<dbReference type="PANTHER" id="PTHR43739:SF5">
    <property type="entry name" value="EXO-ALPHA-SIALIDASE"/>
    <property type="match status" value="1"/>
</dbReference>
<dbReference type="InterPro" id="IPR011658">
    <property type="entry name" value="PA14_dom"/>
</dbReference>
<keyword evidence="1" id="KW-0677">Repeat</keyword>
<name>A0A851GNL4_9BACT</name>
<keyword evidence="2" id="KW-0732">Signal</keyword>
<dbReference type="InterPro" id="IPR015943">
    <property type="entry name" value="WD40/YVTN_repeat-like_dom_sf"/>
</dbReference>
<feature type="signal peptide" evidence="2">
    <location>
        <begin position="1"/>
        <end position="24"/>
    </location>
</feature>
<feature type="domain" description="PA14" evidence="3">
    <location>
        <begin position="383"/>
        <end position="524"/>
    </location>
</feature>
<dbReference type="Pfam" id="PF15902">
    <property type="entry name" value="Sortilin-Vps10"/>
    <property type="match status" value="1"/>
</dbReference>
<dbReference type="Gene3D" id="3.90.182.10">
    <property type="entry name" value="Toxin - Anthrax Protective Antigen,domain 1"/>
    <property type="match status" value="1"/>
</dbReference>
<dbReference type="AlphaFoldDB" id="A0A851GNL4"/>
<feature type="chain" id="PRO_5032348816" description="PA14 domain-containing protein" evidence="2">
    <location>
        <begin position="25"/>
        <end position="1147"/>
    </location>
</feature>
<dbReference type="SUPFAM" id="SSF56988">
    <property type="entry name" value="Anthrax protective antigen"/>
    <property type="match status" value="1"/>
</dbReference>
<comment type="caution">
    <text evidence="4">The sequence shown here is derived from an EMBL/GenBank/DDBJ whole genome shotgun (WGS) entry which is preliminary data.</text>
</comment>
<dbReference type="InterPro" id="IPR052025">
    <property type="entry name" value="Xyloglucanase_GH74"/>
</dbReference>
<organism evidence="4 5">
    <name type="scientific">Oceaniferula marina</name>
    <dbReference type="NCBI Taxonomy" id="2748318"/>
    <lineage>
        <taxon>Bacteria</taxon>
        <taxon>Pseudomonadati</taxon>
        <taxon>Verrucomicrobiota</taxon>
        <taxon>Verrucomicrobiia</taxon>
        <taxon>Verrucomicrobiales</taxon>
        <taxon>Verrucomicrobiaceae</taxon>
        <taxon>Oceaniferula</taxon>
    </lineage>
</organism>
<keyword evidence="5" id="KW-1185">Reference proteome</keyword>
<dbReference type="Pfam" id="PF11958">
    <property type="entry name" value="DUF3472"/>
    <property type="match status" value="1"/>
</dbReference>
<dbReference type="PROSITE" id="PS51820">
    <property type="entry name" value="PA14"/>
    <property type="match status" value="1"/>
</dbReference>
<dbReference type="PANTHER" id="PTHR43739">
    <property type="entry name" value="XYLOGLUCANASE (EUROFUNG)"/>
    <property type="match status" value="1"/>
</dbReference>
<evidence type="ECO:0000256" key="1">
    <source>
        <dbReference type="ARBA" id="ARBA00022737"/>
    </source>
</evidence>
<dbReference type="Proteomes" id="UP000557872">
    <property type="component" value="Unassembled WGS sequence"/>
</dbReference>
<dbReference type="GO" id="GO:0010411">
    <property type="term" value="P:xyloglucan metabolic process"/>
    <property type="evidence" value="ECO:0007669"/>
    <property type="project" value="TreeGrafter"/>
</dbReference>
<sequence>MQYTKKILNLLVFTLICLTNTLHATWYQFGVSKGADIITCEVRWPFWSPGTYFALWNTNPYPQGGYLYGGIATSGKGEHATAEETKNGYRHQVWSFWPSPHYKGDRTRVEALGNPFAGGTMSGEGTETGIHSGMLEFLKVKKWYKMVIRTWQDPNTPEDKGYMGWWMQDVATGEWYFVGVVSIPTVVTGMDGCASFVEKIGSAGKRSIDRRLAYQRLDGQWHSLTTIDQDLKSPSTWHIIENGTAFRFEGPVSKDFKHDAIIENKRRVFSLKHQAEEPILGKLKLTRAKAVAYDSQLLVEWAVGDGVPQLAYQIDVYSEAGAKGDLLKSIKAGTLHISMKRMDLPSAASSVKLSLYDIYDQLTTKVIPVENSSPLQVAQQAGQLQSGLQYSFYEGEWEDLPDFSKLTPVKQGHVTFIDDSIKQELATSYGFNFKGYLSVTQSGIYTFKLRSCDGSRLTIGDQIVADNDGIHTTVTHLSSVFLKKGKHSLKLDYFKGKKKVGLRDKLNLQWAGPGFDYRDVSAGDLSTDKVVNLPDIVFQTKVESGNRLKLAQKHQLNGHSFKKLEVYTGSLRLGVIDTARDELKVILPSGKQKLWTRLWFDDGRSLDSDPVEITAKDSRSESWQYITPGEQNLPLAVSSTEDSVAVTGDGHFFAYREVKGDFTFTARIDDILRRTKANGIHCGRIGLLATKDLKSIWNQQKAFGLWDTAHNGMRGVADDRDLETSRQSRFAYDHQKPWVRITKKANLWRAYTSADGKSWKKVAEKILVHDHEAFYAGIVFTTKTPAKNKTLFSGKMADISISKNVFEWAEGTSETSPSVSKGQFVGALKDPSSSALYLRTSGNGLLKSTKGSRHFTKLRTRNEVRTFAMSPAKSSLLLAGFGKGGKGGERALLRSTNGGESWLEVSQEMDFDGCGSAVLAGETISFNPHNPQHVAAGGKSTGLYLSDDSGKTWKYAGLQGENISVVSFSPQNKNLLLVGTSGNGAVPGKVYASTNQGKNFKLIAAKSDWAIHNIAYETIAEGEQYLYFTTNTGVYYCSHLNLYLHQYRIAPDESFNAICSWRSSKYGRSQILVSPQQTSENLFLGRIGFYWNVDWNRLKQNSESRPLQINSLTVAGKDGKAIYATAKNGLFISRDHGKSFTLIQLLN</sequence>
<reference evidence="4 5" key="1">
    <citation type="submission" date="2020-07" db="EMBL/GenBank/DDBJ databases">
        <title>Roseicoccus Jingziensis gen. nov., sp. nov., isolated from coastal seawater.</title>
        <authorList>
            <person name="Feng X."/>
        </authorList>
    </citation>
    <scope>NUCLEOTIDE SEQUENCE [LARGE SCALE GENOMIC DNA]</scope>
    <source>
        <strain evidence="4 5">N1E253</strain>
    </source>
</reference>
<dbReference type="Pfam" id="PF07691">
    <property type="entry name" value="PA14"/>
    <property type="match status" value="1"/>
</dbReference>
<dbReference type="RefSeq" id="WP_178934495.1">
    <property type="nucleotide sequence ID" value="NZ_JACBAZ010000012.1"/>
</dbReference>
<protein>
    <recommendedName>
        <fullName evidence="3">PA14 domain-containing protein</fullName>
    </recommendedName>
</protein>
<evidence type="ECO:0000313" key="4">
    <source>
        <dbReference type="EMBL" id="NWK57431.1"/>
    </source>
</evidence>
<dbReference type="SMART" id="SM00758">
    <property type="entry name" value="PA14"/>
    <property type="match status" value="1"/>
</dbReference>
<dbReference type="InterPro" id="IPR021862">
    <property type="entry name" value="DUF3472"/>
</dbReference>
<dbReference type="InterPro" id="IPR037524">
    <property type="entry name" value="PA14/GLEYA"/>
</dbReference>
<dbReference type="InterPro" id="IPR031778">
    <property type="entry name" value="Sortilin_N"/>
</dbReference>
<dbReference type="EMBL" id="JACBAZ010000012">
    <property type="protein sequence ID" value="NWK57431.1"/>
    <property type="molecule type" value="Genomic_DNA"/>
</dbReference>
<evidence type="ECO:0000259" key="3">
    <source>
        <dbReference type="PROSITE" id="PS51820"/>
    </source>
</evidence>
<proteinExistence type="predicted"/>
<dbReference type="Gene3D" id="2.130.10.10">
    <property type="entry name" value="YVTN repeat-like/Quinoprotein amine dehydrogenase"/>
    <property type="match status" value="1"/>
</dbReference>
<dbReference type="SUPFAM" id="SSF110296">
    <property type="entry name" value="Oligoxyloglucan reducing end-specific cellobiohydrolase"/>
    <property type="match status" value="1"/>
</dbReference>